<dbReference type="NCBIfam" id="TIGR01819">
    <property type="entry name" value="F420_cofD"/>
    <property type="match status" value="1"/>
</dbReference>
<evidence type="ECO:0000313" key="3">
    <source>
        <dbReference type="EMBL" id="VZO40273.1"/>
    </source>
</evidence>
<dbReference type="EC" id="2.7.8.28" evidence="3"/>
<keyword evidence="4" id="KW-1185">Reference proteome</keyword>
<sequence>MRSDNSVTVLAGGVGGAKLAEGFARLDGDLSVIVNTADDARVYGLAISPDLDTVMYTLAGIANPRTGWGIDGDTVAVLDQMRRLGQDTWFTLGDADLATHVLRTDRLHRGIPLSTVTAELATALGVRAALVPMTDDRVATLVDTTAGRFGFQEYFVARRHADTVTALTFDGVADATPAPGVLEGLREPDVVAIAPSNPFVSVGPILAVPGVRAALASSSAWRVAVSPVIGGAALKGPAAQMLADLGHEVSALGVARLYTGLIDAMCIDERDAGLAPAIADLGVDVIVTNTVMAGGADRERLARELLAERAR</sequence>
<dbReference type="GO" id="GO:0000287">
    <property type="term" value="F:magnesium ion binding"/>
    <property type="evidence" value="ECO:0007669"/>
    <property type="project" value="InterPro"/>
</dbReference>
<keyword evidence="1 3" id="KW-0808">Transferase</keyword>
<dbReference type="PANTHER" id="PTHR43007:SF1">
    <property type="entry name" value="2-PHOSPHO-L-LACTATE TRANSFERASE"/>
    <property type="match status" value="1"/>
</dbReference>
<dbReference type="Gene3D" id="1.10.8.240">
    <property type="entry name" value="CofD-like domain"/>
    <property type="match status" value="1"/>
</dbReference>
<dbReference type="HAMAP" id="MF_01257">
    <property type="entry name" value="CofD"/>
    <property type="match status" value="1"/>
</dbReference>
<evidence type="ECO:0000313" key="4">
    <source>
        <dbReference type="Proteomes" id="UP000419743"/>
    </source>
</evidence>
<dbReference type="Proteomes" id="UP000419743">
    <property type="component" value="Unassembled WGS sequence"/>
</dbReference>
<reference evidence="3 4" key="1">
    <citation type="submission" date="2019-11" db="EMBL/GenBank/DDBJ databases">
        <authorList>
            <person name="Criscuolo A."/>
        </authorList>
    </citation>
    <scope>NUCLEOTIDE SEQUENCE [LARGE SCALE GENOMIC DNA]</scope>
    <source>
        <strain evidence="3">CIP111667</strain>
    </source>
</reference>
<dbReference type="InterPro" id="IPR010115">
    <property type="entry name" value="FbiA/CofD"/>
</dbReference>
<accession>A0A7M4DS29</accession>
<gene>
    <name evidence="3" type="primary">cofD</name>
    <name evidence="3" type="ORF">HALOF300_04976</name>
</gene>
<protein>
    <submittedName>
        <fullName evidence="3">2-phospho-L-lactate transferase</fullName>
        <ecNumber evidence="3">2.7.8.28</ecNumber>
    </submittedName>
</protein>
<dbReference type="GO" id="GO:0043743">
    <property type="term" value="F:LPPG:FO 2-phospho-L-lactate transferase activity"/>
    <property type="evidence" value="ECO:0007669"/>
    <property type="project" value="UniProtKB-EC"/>
</dbReference>
<dbReference type="InterPro" id="IPR002882">
    <property type="entry name" value="CofD"/>
</dbReference>
<proteinExistence type="inferred from homology"/>
<organism evidence="3 4">
    <name type="scientific">Occultella aeris</name>
    <dbReference type="NCBI Taxonomy" id="2761496"/>
    <lineage>
        <taxon>Bacteria</taxon>
        <taxon>Bacillati</taxon>
        <taxon>Actinomycetota</taxon>
        <taxon>Actinomycetes</taxon>
        <taxon>Micrococcales</taxon>
        <taxon>Ruaniaceae</taxon>
        <taxon>Occultella</taxon>
    </lineage>
</organism>
<name>A0A7M4DS29_9MICO</name>
<keyword evidence="2" id="KW-0460">Magnesium</keyword>
<dbReference type="CDD" id="cd07186">
    <property type="entry name" value="CofD_like"/>
    <property type="match status" value="1"/>
</dbReference>
<dbReference type="PANTHER" id="PTHR43007">
    <property type="entry name" value="2-PHOSPHO-L-LACTATE TRANSFERASE"/>
    <property type="match status" value="1"/>
</dbReference>
<dbReference type="EMBL" id="CACRYJ010000068">
    <property type="protein sequence ID" value="VZO40273.1"/>
    <property type="molecule type" value="Genomic_DNA"/>
</dbReference>
<dbReference type="SUPFAM" id="SSF142338">
    <property type="entry name" value="CofD-like"/>
    <property type="match status" value="1"/>
</dbReference>
<dbReference type="Gene3D" id="3.40.50.10680">
    <property type="entry name" value="CofD-like domains"/>
    <property type="match status" value="1"/>
</dbReference>
<dbReference type="InterPro" id="IPR038136">
    <property type="entry name" value="CofD-like_dom_sf"/>
</dbReference>
<dbReference type="RefSeq" id="WP_156743535.1">
    <property type="nucleotide sequence ID" value="NZ_CACRYJ010000068.1"/>
</dbReference>
<evidence type="ECO:0000256" key="2">
    <source>
        <dbReference type="ARBA" id="ARBA00022842"/>
    </source>
</evidence>
<dbReference type="AlphaFoldDB" id="A0A7M4DS29"/>
<dbReference type="Pfam" id="PF01933">
    <property type="entry name" value="CofD"/>
    <property type="match status" value="1"/>
</dbReference>
<comment type="caution">
    <text evidence="3">The sequence shown here is derived from an EMBL/GenBank/DDBJ whole genome shotgun (WGS) entry which is preliminary data.</text>
</comment>
<evidence type="ECO:0000256" key="1">
    <source>
        <dbReference type="ARBA" id="ARBA00022679"/>
    </source>
</evidence>